<accession>A0AA49GRY4</accession>
<organism evidence="1">
    <name type="scientific">Roseihalotalea indica</name>
    <dbReference type="NCBI Taxonomy" id="2867963"/>
    <lineage>
        <taxon>Bacteria</taxon>
        <taxon>Pseudomonadati</taxon>
        <taxon>Bacteroidota</taxon>
        <taxon>Cytophagia</taxon>
        <taxon>Cytophagales</taxon>
        <taxon>Catalimonadaceae</taxon>
        <taxon>Roseihalotalea</taxon>
    </lineage>
</organism>
<name>A0AA49GRY4_9BACT</name>
<dbReference type="EMBL" id="CP120682">
    <property type="protein sequence ID" value="WKN38886.1"/>
    <property type="molecule type" value="Genomic_DNA"/>
</dbReference>
<protein>
    <submittedName>
        <fullName evidence="1">Uncharacterized protein</fullName>
    </submittedName>
</protein>
<reference evidence="1" key="1">
    <citation type="journal article" date="2023" name="Comput. Struct. Biotechnol. J.">
        <title>Discovery of a novel marine Bacteroidetes with a rich repertoire of carbohydrate-active enzymes.</title>
        <authorList>
            <person name="Chen B."/>
            <person name="Liu G."/>
            <person name="Chen Q."/>
            <person name="Wang H."/>
            <person name="Liu L."/>
            <person name="Tang K."/>
        </authorList>
    </citation>
    <scope>NUCLEOTIDE SEQUENCE</scope>
    <source>
        <strain evidence="1">TK19036</strain>
    </source>
</reference>
<evidence type="ECO:0000313" key="1">
    <source>
        <dbReference type="EMBL" id="WKN38886.1"/>
    </source>
</evidence>
<gene>
    <name evidence="1" type="ORF">K4G66_09240</name>
</gene>
<dbReference type="AlphaFoldDB" id="A0AA49GRY4"/>
<proteinExistence type="predicted"/>
<sequence length="407" mass="46771">MQQSLAITKDLHATNYYVNNVLWNQWVEPVTRRKKFWNRVGANTTAGVIDYMLGYHLLLLGPAWLHEEWHRNGLALQKVASHDDIYNMFTGELRSSSVSHVADEDLIRFKSEDPQAMVRTYASGIESSYQLLRAMQKDNFFNHTDYPSILMNILLTQQAVGYVNQIRSSNFDASIDRMNEVDPEIKTRDFVGWDFSAWVYDLFRPEEPYTERGVHPNGIGIDRYIKKAILTTEERSYLELMGAYQYANFVSPFMLGINSIRLNEDVNFNFAFRHYLNSFGHDLSLDVFLNSKRYSWLLSLHAYQNKDNFFPGIEIQNPTLSLKAGNTLIPIQATAMLWAQPRDQSFFTSEGRLGGLMKIRTTIPFGKSAWSAYGEAEGKSKGWVAGNPFLHENASFRTGLVLTLQHK</sequence>
<reference evidence="1" key="2">
    <citation type="journal article" date="2024" name="Antonie Van Leeuwenhoek">
        <title>Roseihalotalea indica gen. nov., sp. nov., a halophilic Bacteroidetes from mesopelagic Southwest Indian Ocean with higher carbohydrate metabolic potential.</title>
        <authorList>
            <person name="Chen B."/>
            <person name="Zhang M."/>
            <person name="Lin D."/>
            <person name="Ye J."/>
            <person name="Tang K."/>
        </authorList>
    </citation>
    <scope>NUCLEOTIDE SEQUENCE</scope>
    <source>
        <strain evidence="1">TK19036</strain>
    </source>
</reference>